<dbReference type="GO" id="GO:0000139">
    <property type="term" value="C:Golgi membrane"/>
    <property type="evidence" value="ECO:0007669"/>
    <property type="project" value="UniProtKB-SubCell"/>
</dbReference>
<dbReference type="GO" id="GO:0016758">
    <property type="term" value="F:hexosyltransferase activity"/>
    <property type="evidence" value="ECO:0007669"/>
    <property type="project" value="InterPro"/>
</dbReference>
<evidence type="ECO:0000256" key="8">
    <source>
        <dbReference type="ARBA" id="ARBA00023034"/>
    </source>
</evidence>
<name>A0AAV2HB50_LYMST</name>
<dbReference type="EC" id="2.4.1.-" evidence="10"/>
<evidence type="ECO:0000256" key="3">
    <source>
        <dbReference type="ARBA" id="ARBA00022676"/>
    </source>
</evidence>
<comment type="subcellular location">
    <subcellularLocation>
        <location evidence="1 10">Golgi apparatus membrane</location>
        <topology evidence="1 10">Single-pass type II membrane protein</topology>
    </subcellularLocation>
</comment>
<keyword evidence="9" id="KW-0472">Membrane</keyword>
<comment type="similarity">
    <text evidence="2 10">Belongs to the glycosyltransferase 31 family.</text>
</comment>
<dbReference type="PANTHER" id="PTHR11214">
    <property type="entry name" value="BETA-1,3-N-ACETYLGLUCOSAMINYLTRANSFERASE"/>
    <property type="match status" value="1"/>
</dbReference>
<keyword evidence="4" id="KW-0808">Transferase</keyword>
<comment type="caution">
    <text evidence="11">The sequence shown here is derived from an EMBL/GenBank/DDBJ whole genome shotgun (WGS) entry which is preliminary data.</text>
</comment>
<protein>
    <recommendedName>
        <fullName evidence="10">Hexosyltransferase</fullName>
        <ecNumber evidence="10">2.4.1.-</ecNumber>
    </recommendedName>
</protein>
<organism evidence="11 12">
    <name type="scientific">Lymnaea stagnalis</name>
    <name type="common">Great pond snail</name>
    <name type="synonym">Helix stagnalis</name>
    <dbReference type="NCBI Taxonomy" id="6523"/>
    <lineage>
        <taxon>Eukaryota</taxon>
        <taxon>Metazoa</taxon>
        <taxon>Spiralia</taxon>
        <taxon>Lophotrochozoa</taxon>
        <taxon>Mollusca</taxon>
        <taxon>Gastropoda</taxon>
        <taxon>Heterobranchia</taxon>
        <taxon>Euthyneura</taxon>
        <taxon>Panpulmonata</taxon>
        <taxon>Hygrophila</taxon>
        <taxon>Lymnaeoidea</taxon>
        <taxon>Lymnaeidae</taxon>
        <taxon>Lymnaea</taxon>
    </lineage>
</organism>
<accession>A0AAV2HB50</accession>
<keyword evidence="3 10" id="KW-0328">Glycosyltransferase</keyword>
<sequence length="430" mass="48292">MITKNIRRMSSRRGFGILFAALVLPSVSYLSFRVHYKIFPRDEPVFVQGHTPKTDSLVSMTSKITTPGLSTVVKQLKSTFRPSDRPDIISAIPILKEINTANSTVRETINAGPITGTVKPSLVPLGPNSSITSDAPHSKSGYLFNSTEDIFKNLTKPSGGTTLFTYIPEDEYLKSNWNNYTSSPAMRTYLNYPLLITGEDICLRDVPFLLIIIPSVVDNRAHRDAIRKTWLGAAETNSWPQAQVRKKIKHIFLFGLKVDRKREDLRILKNESILYNDIVVADFEDSYRNLTIKMLVGLQWVLKFCNMAEFALKVDQDTFINAPLMVEYLLHVRDNIDNDTFVVGLKYIRSKPPVVRGGRWGVAKEEFPLPFYPIYLYGHTYAVSRASVGVIVSAAERVRLIAPEDAFITGILTKLSGVPRLDAPCFTVVG</sequence>
<dbReference type="AlphaFoldDB" id="A0AAV2HB50"/>
<evidence type="ECO:0000256" key="9">
    <source>
        <dbReference type="ARBA" id="ARBA00023136"/>
    </source>
</evidence>
<feature type="non-terminal residue" evidence="11">
    <location>
        <position position="430"/>
    </location>
</feature>
<evidence type="ECO:0000313" key="11">
    <source>
        <dbReference type="EMBL" id="CAL1530787.1"/>
    </source>
</evidence>
<evidence type="ECO:0000256" key="6">
    <source>
        <dbReference type="ARBA" id="ARBA00022968"/>
    </source>
</evidence>
<evidence type="ECO:0000256" key="2">
    <source>
        <dbReference type="ARBA" id="ARBA00008661"/>
    </source>
</evidence>
<dbReference type="GO" id="GO:0006493">
    <property type="term" value="P:protein O-linked glycosylation"/>
    <property type="evidence" value="ECO:0007669"/>
    <property type="project" value="TreeGrafter"/>
</dbReference>
<dbReference type="Pfam" id="PF01762">
    <property type="entry name" value="Galactosyl_T"/>
    <property type="match status" value="1"/>
</dbReference>
<dbReference type="InterPro" id="IPR002659">
    <property type="entry name" value="Glyco_trans_31"/>
</dbReference>
<keyword evidence="6" id="KW-0735">Signal-anchor</keyword>
<evidence type="ECO:0000256" key="7">
    <source>
        <dbReference type="ARBA" id="ARBA00022989"/>
    </source>
</evidence>
<evidence type="ECO:0000256" key="4">
    <source>
        <dbReference type="ARBA" id="ARBA00022679"/>
    </source>
</evidence>
<dbReference type="PANTHER" id="PTHR11214:SF3">
    <property type="entry name" value="BETA-1,3-GALACTOSYLTRANSFERASE 6"/>
    <property type="match status" value="1"/>
</dbReference>
<evidence type="ECO:0000256" key="5">
    <source>
        <dbReference type="ARBA" id="ARBA00022692"/>
    </source>
</evidence>
<keyword evidence="8 10" id="KW-0333">Golgi apparatus</keyword>
<evidence type="ECO:0000313" key="12">
    <source>
        <dbReference type="Proteomes" id="UP001497497"/>
    </source>
</evidence>
<dbReference type="EMBL" id="CAXITT010000076">
    <property type="protein sequence ID" value="CAL1530787.1"/>
    <property type="molecule type" value="Genomic_DNA"/>
</dbReference>
<keyword evidence="5" id="KW-0812">Transmembrane</keyword>
<dbReference type="Gene3D" id="3.90.550.50">
    <property type="match status" value="1"/>
</dbReference>
<evidence type="ECO:0000256" key="10">
    <source>
        <dbReference type="RuleBase" id="RU363063"/>
    </source>
</evidence>
<evidence type="ECO:0000256" key="1">
    <source>
        <dbReference type="ARBA" id="ARBA00004323"/>
    </source>
</evidence>
<dbReference type="Proteomes" id="UP001497497">
    <property type="component" value="Unassembled WGS sequence"/>
</dbReference>
<gene>
    <name evidence="11" type="ORF">GSLYS_00004912001</name>
</gene>
<reference evidence="11 12" key="1">
    <citation type="submission" date="2024-04" db="EMBL/GenBank/DDBJ databases">
        <authorList>
            <consortium name="Genoscope - CEA"/>
            <person name="William W."/>
        </authorList>
    </citation>
    <scope>NUCLEOTIDE SEQUENCE [LARGE SCALE GENOMIC DNA]</scope>
</reference>
<keyword evidence="12" id="KW-1185">Reference proteome</keyword>
<proteinExistence type="inferred from homology"/>
<keyword evidence="7" id="KW-1133">Transmembrane helix</keyword>